<evidence type="ECO:0000313" key="8">
    <source>
        <dbReference type="Proteomes" id="UP000176700"/>
    </source>
</evidence>
<evidence type="ECO:0000256" key="4">
    <source>
        <dbReference type="ARBA" id="ARBA00023136"/>
    </source>
</evidence>
<dbReference type="AlphaFoldDB" id="A0A1G2FZ37"/>
<evidence type="ECO:0000256" key="3">
    <source>
        <dbReference type="ARBA" id="ARBA00022989"/>
    </source>
</evidence>
<feature type="domain" description="ABC transmembrane type-2" evidence="6">
    <location>
        <begin position="21"/>
        <end position="250"/>
    </location>
</feature>
<dbReference type="Pfam" id="PF01061">
    <property type="entry name" value="ABC2_membrane"/>
    <property type="match status" value="1"/>
</dbReference>
<name>A0A1G2FZ37_9BACT</name>
<comment type="subcellular location">
    <subcellularLocation>
        <location evidence="5">Cell membrane</location>
        <topology evidence="5">Multi-pass membrane protein</topology>
    </subcellularLocation>
    <subcellularLocation>
        <location evidence="1">Membrane</location>
        <topology evidence="1">Multi-pass membrane protein</topology>
    </subcellularLocation>
</comment>
<feature type="transmembrane region" description="Helical" evidence="5">
    <location>
        <begin position="171"/>
        <end position="193"/>
    </location>
</feature>
<gene>
    <name evidence="7" type="ORF">A2W41_01975</name>
</gene>
<comment type="caution">
    <text evidence="7">The sequence shown here is derived from an EMBL/GenBank/DDBJ whole genome shotgun (WGS) entry which is preliminary data.</text>
</comment>
<dbReference type="GO" id="GO:0043190">
    <property type="term" value="C:ATP-binding cassette (ABC) transporter complex"/>
    <property type="evidence" value="ECO:0007669"/>
    <property type="project" value="InterPro"/>
</dbReference>
<dbReference type="EMBL" id="MHNI01000012">
    <property type="protein sequence ID" value="OGZ42870.1"/>
    <property type="molecule type" value="Genomic_DNA"/>
</dbReference>
<dbReference type="PANTHER" id="PTHR43332">
    <property type="entry name" value="INNER MEMBRANE TRANSPORT PERMEASE YADH-RELATED"/>
    <property type="match status" value="1"/>
</dbReference>
<keyword evidence="5" id="KW-1003">Cell membrane</keyword>
<reference evidence="7 8" key="1">
    <citation type="journal article" date="2016" name="Nat. Commun.">
        <title>Thousands of microbial genomes shed light on interconnected biogeochemical processes in an aquifer system.</title>
        <authorList>
            <person name="Anantharaman K."/>
            <person name="Brown C.T."/>
            <person name="Hug L.A."/>
            <person name="Sharon I."/>
            <person name="Castelle C.J."/>
            <person name="Probst A.J."/>
            <person name="Thomas B.C."/>
            <person name="Singh A."/>
            <person name="Wilkins M.J."/>
            <person name="Karaoz U."/>
            <person name="Brodie E.L."/>
            <person name="Williams K.H."/>
            <person name="Hubbard S.S."/>
            <person name="Banfield J.F."/>
        </authorList>
    </citation>
    <scope>NUCLEOTIDE SEQUENCE [LARGE SCALE GENOMIC DNA]</scope>
</reference>
<protein>
    <recommendedName>
        <fullName evidence="5">Transport permease protein</fullName>
    </recommendedName>
</protein>
<dbReference type="InterPro" id="IPR052522">
    <property type="entry name" value="ABC-2_transport_permease"/>
</dbReference>
<keyword evidence="4 5" id="KW-0472">Membrane</keyword>
<feature type="transmembrane region" description="Helical" evidence="5">
    <location>
        <begin position="60"/>
        <end position="84"/>
    </location>
</feature>
<evidence type="ECO:0000256" key="5">
    <source>
        <dbReference type="RuleBase" id="RU361157"/>
    </source>
</evidence>
<dbReference type="PROSITE" id="PS51012">
    <property type="entry name" value="ABC_TM2"/>
    <property type="match status" value="1"/>
</dbReference>
<dbReference type="InterPro" id="IPR047817">
    <property type="entry name" value="ABC2_TM_bact-type"/>
</dbReference>
<sequence>MNVNWIGLGTFVLKEINRMFRVVLQTLISPWISAVLYILIFGKVIGSRIDLIAGVKYIDFVLPGILMMNIISSSFTQVSSSLYFQRFARHIEEILVAPFSYLEMIVAYVVGGVVRGLIVGLGVYIIAIFFTEASIEHFWIFLFYAFSVSMVFSLLGLLVGLWADGFEQLNVLNIFVILPLSFLGGVFNSIYMLPEGAQTFARLNPFFYFIDGLRYSMVGISEANTIIGLFIIFISIAGLGALGWYLFKIGYKIRS</sequence>
<dbReference type="Proteomes" id="UP000176700">
    <property type="component" value="Unassembled WGS sequence"/>
</dbReference>
<feature type="transmembrane region" description="Helical" evidence="5">
    <location>
        <begin position="105"/>
        <end position="131"/>
    </location>
</feature>
<keyword evidence="2 5" id="KW-0812">Transmembrane</keyword>
<evidence type="ECO:0000256" key="1">
    <source>
        <dbReference type="ARBA" id="ARBA00004141"/>
    </source>
</evidence>
<dbReference type="InterPro" id="IPR013525">
    <property type="entry name" value="ABC2_TM"/>
</dbReference>
<feature type="transmembrane region" description="Helical" evidence="5">
    <location>
        <begin position="137"/>
        <end position="159"/>
    </location>
</feature>
<evidence type="ECO:0000256" key="2">
    <source>
        <dbReference type="ARBA" id="ARBA00022692"/>
    </source>
</evidence>
<dbReference type="PRINTS" id="PR00164">
    <property type="entry name" value="ABC2TRNSPORT"/>
</dbReference>
<evidence type="ECO:0000259" key="6">
    <source>
        <dbReference type="PROSITE" id="PS51012"/>
    </source>
</evidence>
<evidence type="ECO:0000313" key="7">
    <source>
        <dbReference type="EMBL" id="OGZ42870.1"/>
    </source>
</evidence>
<keyword evidence="5" id="KW-0813">Transport</keyword>
<proteinExistence type="inferred from homology"/>
<dbReference type="PANTHER" id="PTHR43332:SF2">
    <property type="entry name" value="INNER MEMBRANE TRANSPORT PERMEASE YADH"/>
    <property type="match status" value="1"/>
</dbReference>
<feature type="transmembrane region" description="Helical" evidence="5">
    <location>
        <begin position="20"/>
        <end position="40"/>
    </location>
</feature>
<dbReference type="InterPro" id="IPR000412">
    <property type="entry name" value="ABC_2_transport"/>
</dbReference>
<organism evidence="7 8">
    <name type="scientific">Candidatus Ryanbacteria bacterium RIFCSPHIGHO2_01_45_13</name>
    <dbReference type="NCBI Taxonomy" id="1802112"/>
    <lineage>
        <taxon>Bacteria</taxon>
        <taxon>Candidatus Ryaniibacteriota</taxon>
    </lineage>
</organism>
<dbReference type="PIRSF" id="PIRSF006648">
    <property type="entry name" value="DrrB"/>
    <property type="match status" value="1"/>
</dbReference>
<dbReference type="GO" id="GO:0140359">
    <property type="term" value="F:ABC-type transporter activity"/>
    <property type="evidence" value="ECO:0007669"/>
    <property type="project" value="InterPro"/>
</dbReference>
<comment type="similarity">
    <text evidence="5">Belongs to the ABC-2 integral membrane protein family.</text>
</comment>
<keyword evidence="3 5" id="KW-1133">Transmembrane helix</keyword>
<feature type="transmembrane region" description="Helical" evidence="5">
    <location>
        <begin position="226"/>
        <end position="247"/>
    </location>
</feature>
<accession>A0A1G2FZ37</accession>
<dbReference type="NCBIfam" id="NF011648">
    <property type="entry name" value="PRK15066.1"/>
    <property type="match status" value="1"/>
</dbReference>